<dbReference type="AlphaFoldDB" id="A0A9P7J3I8"/>
<proteinExistence type="predicted"/>
<evidence type="ECO:0000313" key="1">
    <source>
        <dbReference type="EMBL" id="KAG1800757.1"/>
    </source>
</evidence>
<dbReference type="OrthoDB" id="2692636at2759"/>
<dbReference type="EMBL" id="JABBWE010000008">
    <property type="protein sequence ID" value="KAG1800757.1"/>
    <property type="molecule type" value="Genomic_DNA"/>
</dbReference>
<reference evidence="1" key="1">
    <citation type="journal article" date="2020" name="New Phytol.">
        <title>Comparative genomics reveals dynamic genome evolution in host specialist ectomycorrhizal fungi.</title>
        <authorList>
            <person name="Lofgren L.A."/>
            <person name="Nguyen N.H."/>
            <person name="Vilgalys R."/>
            <person name="Ruytinx J."/>
            <person name="Liao H.L."/>
            <person name="Branco S."/>
            <person name="Kuo A."/>
            <person name="LaButti K."/>
            <person name="Lipzen A."/>
            <person name="Andreopoulos W."/>
            <person name="Pangilinan J."/>
            <person name="Riley R."/>
            <person name="Hundley H."/>
            <person name="Na H."/>
            <person name="Barry K."/>
            <person name="Grigoriev I.V."/>
            <person name="Stajich J.E."/>
            <person name="Kennedy P.G."/>
        </authorList>
    </citation>
    <scope>NUCLEOTIDE SEQUENCE</scope>
    <source>
        <strain evidence="1">S12</strain>
    </source>
</reference>
<evidence type="ECO:0000313" key="2">
    <source>
        <dbReference type="Proteomes" id="UP000719766"/>
    </source>
</evidence>
<comment type="caution">
    <text evidence="1">The sequence shown here is derived from an EMBL/GenBank/DDBJ whole genome shotgun (WGS) entry which is preliminary data.</text>
</comment>
<dbReference type="GeneID" id="64599644"/>
<protein>
    <submittedName>
        <fullName evidence="1">Uncharacterized protein</fullName>
    </submittedName>
</protein>
<accession>A0A9P7J3I8</accession>
<keyword evidence="2" id="KW-1185">Reference proteome</keyword>
<sequence>MDCEPPPQVLSVLNVLLKPLPQVFTVLNILTPMHTTYPTSTILNTGTATTSFPNPFTPLPIPTPHFSEAAWRPVSPLSTSAISDHPIPQPYNETHVHTSVDSPSNELWIDARRVVHVTTIPDGPHQVPFINQVRVLEAPTKSIHSSPPPRYVSHHADVNATRTTTILPVPDNHQYLLDYFVTDLPTTSDHHTPMLDKVANAYQDYTECQDNLCALDWDSRTLSTHPFINKDLLDHRVHSRALIAMLEDNISSRMLEEGLRCPGVLACDPNQRIGTHIPPTHYQAKHPPINPFFTLDETDYLHSLAAVAEFHGEHRLATSVEAALLMPYPDPDIVHALVQEGILDGHSESQVISFARARDRALGIQRVCLFMVAYHPFRSSTLADTSQLHFTICFDDDELDKDSDSDDDEQGPDASHIFFLA</sequence>
<dbReference type="RefSeq" id="XP_041164499.1">
    <property type="nucleotide sequence ID" value="XM_041305880.1"/>
</dbReference>
<dbReference type="Proteomes" id="UP000719766">
    <property type="component" value="Unassembled WGS sequence"/>
</dbReference>
<organism evidence="1 2">
    <name type="scientific">Suillus plorans</name>
    <dbReference type="NCBI Taxonomy" id="116603"/>
    <lineage>
        <taxon>Eukaryota</taxon>
        <taxon>Fungi</taxon>
        <taxon>Dikarya</taxon>
        <taxon>Basidiomycota</taxon>
        <taxon>Agaricomycotina</taxon>
        <taxon>Agaricomycetes</taxon>
        <taxon>Agaricomycetidae</taxon>
        <taxon>Boletales</taxon>
        <taxon>Suillineae</taxon>
        <taxon>Suillaceae</taxon>
        <taxon>Suillus</taxon>
    </lineage>
</organism>
<name>A0A9P7J3I8_9AGAM</name>
<gene>
    <name evidence="1" type="ORF">HD556DRAFT_1438761</name>
</gene>